<evidence type="ECO:0000313" key="2">
    <source>
        <dbReference type="Proteomes" id="UP001066276"/>
    </source>
</evidence>
<accession>A0AAV7RIW6</accession>
<dbReference type="Proteomes" id="UP001066276">
    <property type="component" value="Chromosome 5"/>
</dbReference>
<reference evidence="1" key="1">
    <citation type="journal article" date="2022" name="bioRxiv">
        <title>Sequencing and chromosome-scale assembly of the giantPleurodeles waltlgenome.</title>
        <authorList>
            <person name="Brown T."/>
            <person name="Elewa A."/>
            <person name="Iarovenko S."/>
            <person name="Subramanian E."/>
            <person name="Araus A.J."/>
            <person name="Petzold A."/>
            <person name="Susuki M."/>
            <person name="Suzuki K.-i.T."/>
            <person name="Hayashi T."/>
            <person name="Toyoda A."/>
            <person name="Oliveira C."/>
            <person name="Osipova E."/>
            <person name="Leigh N.D."/>
            <person name="Simon A."/>
            <person name="Yun M.H."/>
        </authorList>
    </citation>
    <scope>NUCLEOTIDE SEQUENCE</scope>
    <source>
        <strain evidence="1">20211129_DDA</strain>
        <tissue evidence="1">Liver</tissue>
    </source>
</reference>
<name>A0AAV7RIW6_PLEWA</name>
<dbReference type="AlphaFoldDB" id="A0AAV7RIW6"/>
<sequence>MHGLHRTLGGLYNFAPVSSGTYMEWAASFGAVQLPLSSGSRWIGCSTVVPPLTVPAAHCNVRWLTAVRQC</sequence>
<protein>
    <submittedName>
        <fullName evidence="1">Uncharacterized protein</fullName>
    </submittedName>
</protein>
<evidence type="ECO:0000313" key="1">
    <source>
        <dbReference type="EMBL" id="KAJ1151159.1"/>
    </source>
</evidence>
<dbReference type="EMBL" id="JANPWB010000009">
    <property type="protein sequence ID" value="KAJ1151159.1"/>
    <property type="molecule type" value="Genomic_DNA"/>
</dbReference>
<gene>
    <name evidence="1" type="ORF">NDU88_003946</name>
</gene>
<comment type="caution">
    <text evidence="1">The sequence shown here is derived from an EMBL/GenBank/DDBJ whole genome shotgun (WGS) entry which is preliminary data.</text>
</comment>
<keyword evidence="2" id="KW-1185">Reference proteome</keyword>
<proteinExistence type="predicted"/>
<organism evidence="1 2">
    <name type="scientific">Pleurodeles waltl</name>
    <name type="common">Iberian ribbed newt</name>
    <dbReference type="NCBI Taxonomy" id="8319"/>
    <lineage>
        <taxon>Eukaryota</taxon>
        <taxon>Metazoa</taxon>
        <taxon>Chordata</taxon>
        <taxon>Craniata</taxon>
        <taxon>Vertebrata</taxon>
        <taxon>Euteleostomi</taxon>
        <taxon>Amphibia</taxon>
        <taxon>Batrachia</taxon>
        <taxon>Caudata</taxon>
        <taxon>Salamandroidea</taxon>
        <taxon>Salamandridae</taxon>
        <taxon>Pleurodelinae</taxon>
        <taxon>Pleurodeles</taxon>
    </lineage>
</organism>